<dbReference type="InterPro" id="IPR010982">
    <property type="entry name" value="Lambda_DNA-bd_dom_sf"/>
</dbReference>
<dbReference type="SUPFAM" id="SSF47413">
    <property type="entry name" value="lambda repressor-like DNA-binding domains"/>
    <property type="match status" value="1"/>
</dbReference>
<evidence type="ECO:0000313" key="4">
    <source>
        <dbReference type="Proteomes" id="UP001220610"/>
    </source>
</evidence>
<feature type="domain" description="HTH cro/C1-type" evidence="2">
    <location>
        <begin position="13"/>
        <end position="67"/>
    </location>
</feature>
<dbReference type="Proteomes" id="UP001220610">
    <property type="component" value="Chromosome"/>
</dbReference>
<dbReference type="Pfam" id="PF07883">
    <property type="entry name" value="Cupin_2"/>
    <property type="match status" value="1"/>
</dbReference>
<dbReference type="Pfam" id="PF01381">
    <property type="entry name" value="HTH_3"/>
    <property type="match status" value="1"/>
</dbReference>
<dbReference type="PROSITE" id="PS50943">
    <property type="entry name" value="HTH_CROC1"/>
    <property type="match status" value="1"/>
</dbReference>
<name>A0AAJ5WPC8_9BACT</name>
<dbReference type="Gene3D" id="1.10.260.40">
    <property type="entry name" value="lambda repressor-like DNA-binding domains"/>
    <property type="match status" value="1"/>
</dbReference>
<evidence type="ECO:0000259" key="2">
    <source>
        <dbReference type="PROSITE" id="PS50943"/>
    </source>
</evidence>
<dbReference type="SMART" id="SM00530">
    <property type="entry name" value="HTH_XRE"/>
    <property type="match status" value="1"/>
</dbReference>
<gene>
    <name evidence="3" type="ORF">P0Y53_17590</name>
</gene>
<dbReference type="InterPro" id="IPR050807">
    <property type="entry name" value="TransReg_Diox_bact_type"/>
</dbReference>
<dbReference type="GO" id="GO:0003677">
    <property type="term" value="F:DNA binding"/>
    <property type="evidence" value="ECO:0007669"/>
    <property type="project" value="UniProtKB-KW"/>
</dbReference>
<evidence type="ECO:0000313" key="3">
    <source>
        <dbReference type="EMBL" id="WEK34302.1"/>
    </source>
</evidence>
<sequence length="191" mass="22156">MKEDILIQIGNQIRERRKKKGITIQELADKASVSKGLVSQIENSRAIPSLVVLIEIIKALDIDLNAFFKDIGNEPNGKTILVKRKDDYFSFEKEHAQGFRYHRIFTRNIKHSTVDIVLLELEPKASRPMVETEAFEYKYILAGEIEYQFEHERIRLNAGDSMLFDGRIPHTPHNIGSYKAVMLVIYFFEEN</sequence>
<dbReference type="PANTHER" id="PTHR46797:SF1">
    <property type="entry name" value="METHYLPHOSPHONATE SYNTHASE"/>
    <property type="match status" value="1"/>
</dbReference>
<dbReference type="GO" id="GO:0005829">
    <property type="term" value="C:cytosol"/>
    <property type="evidence" value="ECO:0007669"/>
    <property type="project" value="TreeGrafter"/>
</dbReference>
<protein>
    <submittedName>
        <fullName evidence="3">XRE family transcriptional regulator</fullName>
    </submittedName>
</protein>
<reference evidence="3" key="1">
    <citation type="submission" date="2023-03" db="EMBL/GenBank/DDBJ databases">
        <title>Andean soil-derived lignocellulolytic bacterial consortium as a source of novel taxa and putative plastic-active enzymes.</title>
        <authorList>
            <person name="Diaz-Garcia L."/>
            <person name="Chuvochina M."/>
            <person name="Feuerriegel G."/>
            <person name="Bunk B."/>
            <person name="Sproer C."/>
            <person name="Streit W.R."/>
            <person name="Rodriguez L.M."/>
            <person name="Overmann J."/>
            <person name="Jimenez D.J."/>
        </authorList>
    </citation>
    <scope>NUCLEOTIDE SEQUENCE</scope>
    <source>
        <strain evidence="3">MAG 7</strain>
    </source>
</reference>
<dbReference type="PANTHER" id="PTHR46797">
    <property type="entry name" value="HTH-TYPE TRANSCRIPTIONAL REGULATOR"/>
    <property type="match status" value="1"/>
</dbReference>
<dbReference type="CDD" id="cd02209">
    <property type="entry name" value="cupin_XRE_C"/>
    <property type="match status" value="1"/>
</dbReference>
<proteinExistence type="predicted"/>
<dbReference type="SUPFAM" id="SSF51182">
    <property type="entry name" value="RmlC-like cupins"/>
    <property type="match status" value="1"/>
</dbReference>
<dbReference type="InterPro" id="IPR013096">
    <property type="entry name" value="Cupin_2"/>
</dbReference>
<dbReference type="GO" id="GO:0003700">
    <property type="term" value="F:DNA-binding transcription factor activity"/>
    <property type="evidence" value="ECO:0007669"/>
    <property type="project" value="TreeGrafter"/>
</dbReference>
<dbReference type="Gene3D" id="2.60.120.10">
    <property type="entry name" value="Jelly Rolls"/>
    <property type="match status" value="1"/>
</dbReference>
<evidence type="ECO:0000256" key="1">
    <source>
        <dbReference type="ARBA" id="ARBA00023125"/>
    </source>
</evidence>
<dbReference type="InterPro" id="IPR011051">
    <property type="entry name" value="RmlC_Cupin_sf"/>
</dbReference>
<dbReference type="InterPro" id="IPR014710">
    <property type="entry name" value="RmlC-like_jellyroll"/>
</dbReference>
<dbReference type="EMBL" id="CP119311">
    <property type="protein sequence ID" value="WEK34302.1"/>
    <property type="molecule type" value="Genomic_DNA"/>
</dbReference>
<keyword evidence="1" id="KW-0238">DNA-binding</keyword>
<dbReference type="InterPro" id="IPR001387">
    <property type="entry name" value="Cro/C1-type_HTH"/>
</dbReference>
<dbReference type="CDD" id="cd00093">
    <property type="entry name" value="HTH_XRE"/>
    <property type="match status" value="1"/>
</dbReference>
<organism evidence="3 4">
    <name type="scientific">Candidatus Pseudobacter hemicellulosilyticus</name>
    <dbReference type="NCBI Taxonomy" id="3121375"/>
    <lineage>
        <taxon>Bacteria</taxon>
        <taxon>Pseudomonadati</taxon>
        <taxon>Bacteroidota</taxon>
        <taxon>Chitinophagia</taxon>
        <taxon>Chitinophagales</taxon>
        <taxon>Chitinophagaceae</taxon>
        <taxon>Pseudobacter</taxon>
    </lineage>
</organism>
<dbReference type="AlphaFoldDB" id="A0AAJ5WPC8"/>
<accession>A0AAJ5WPC8</accession>